<evidence type="ECO:0000313" key="2">
    <source>
        <dbReference type="EMBL" id="CAI9165616.1"/>
    </source>
</evidence>
<sequence>MVKARWPPPRPGAPPGLGSLPPPGLARGGWAPRVGEGRARSPGGPPPSPPASSGGDPAGGDPGPRPCFQLDSTSESRLRSPVARPRPSRTHGPGRAPPSETQAWSLFPPA</sequence>
<proteinExistence type="predicted"/>
<evidence type="ECO:0000313" key="3">
    <source>
        <dbReference type="Proteomes" id="UP001176941"/>
    </source>
</evidence>
<dbReference type="EMBL" id="OX459960">
    <property type="protein sequence ID" value="CAI9165616.1"/>
    <property type="molecule type" value="Genomic_DNA"/>
</dbReference>
<dbReference type="Proteomes" id="UP001176941">
    <property type="component" value="Chromosome 24"/>
</dbReference>
<organism evidence="2 3">
    <name type="scientific">Rangifer tarandus platyrhynchus</name>
    <name type="common">Svalbard reindeer</name>
    <dbReference type="NCBI Taxonomy" id="3082113"/>
    <lineage>
        <taxon>Eukaryota</taxon>
        <taxon>Metazoa</taxon>
        <taxon>Chordata</taxon>
        <taxon>Craniata</taxon>
        <taxon>Vertebrata</taxon>
        <taxon>Euteleostomi</taxon>
        <taxon>Mammalia</taxon>
        <taxon>Eutheria</taxon>
        <taxon>Laurasiatheria</taxon>
        <taxon>Artiodactyla</taxon>
        <taxon>Ruminantia</taxon>
        <taxon>Pecora</taxon>
        <taxon>Cervidae</taxon>
        <taxon>Odocoileinae</taxon>
        <taxon>Rangifer</taxon>
    </lineage>
</organism>
<name>A0ABN8Z0D6_RANTA</name>
<keyword evidence="3" id="KW-1185">Reference proteome</keyword>
<evidence type="ECO:0008006" key="4">
    <source>
        <dbReference type="Google" id="ProtNLM"/>
    </source>
</evidence>
<accession>A0ABN8Z0D6</accession>
<protein>
    <recommendedName>
        <fullName evidence="4">Basic proline-rich protein-like</fullName>
    </recommendedName>
</protein>
<feature type="region of interest" description="Disordered" evidence="1">
    <location>
        <begin position="1"/>
        <end position="110"/>
    </location>
</feature>
<feature type="compositionally biased region" description="Pro residues" evidence="1">
    <location>
        <begin position="1"/>
        <end position="24"/>
    </location>
</feature>
<gene>
    <name evidence="2" type="ORF">MRATA1EN1_LOCUS14578</name>
</gene>
<evidence type="ECO:0000256" key="1">
    <source>
        <dbReference type="SAM" id="MobiDB-lite"/>
    </source>
</evidence>
<reference evidence="2" key="1">
    <citation type="submission" date="2023-04" db="EMBL/GenBank/DDBJ databases">
        <authorList>
            <consortium name="ELIXIR-Norway"/>
        </authorList>
    </citation>
    <scope>NUCLEOTIDE SEQUENCE [LARGE SCALE GENOMIC DNA]</scope>
</reference>